<dbReference type="AlphaFoldDB" id="A0A4C1VB63"/>
<keyword evidence="2" id="KW-1185">Reference proteome</keyword>
<evidence type="ECO:0000313" key="1">
    <source>
        <dbReference type="EMBL" id="GBP34845.1"/>
    </source>
</evidence>
<proteinExistence type="predicted"/>
<dbReference type="EMBL" id="BGZK01000295">
    <property type="protein sequence ID" value="GBP34845.1"/>
    <property type="molecule type" value="Genomic_DNA"/>
</dbReference>
<reference evidence="1 2" key="1">
    <citation type="journal article" date="2019" name="Commun. Biol.">
        <title>The bagworm genome reveals a unique fibroin gene that provides high tensile strength.</title>
        <authorList>
            <person name="Kono N."/>
            <person name="Nakamura H."/>
            <person name="Ohtoshi R."/>
            <person name="Tomita M."/>
            <person name="Numata K."/>
            <person name="Arakawa K."/>
        </authorList>
    </citation>
    <scope>NUCLEOTIDE SEQUENCE [LARGE SCALE GENOMIC DNA]</scope>
</reference>
<organism evidence="1 2">
    <name type="scientific">Eumeta variegata</name>
    <name type="common">Bagworm moth</name>
    <name type="synonym">Eumeta japonica</name>
    <dbReference type="NCBI Taxonomy" id="151549"/>
    <lineage>
        <taxon>Eukaryota</taxon>
        <taxon>Metazoa</taxon>
        <taxon>Ecdysozoa</taxon>
        <taxon>Arthropoda</taxon>
        <taxon>Hexapoda</taxon>
        <taxon>Insecta</taxon>
        <taxon>Pterygota</taxon>
        <taxon>Neoptera</taxon>
        <taxon>Endopterygota</taxon>
        <taxon>Lepidoptera</taxon>
        <taxon>Glossata</taxon>
        <taxon>Ditrysia</taxon>
        <taxon>Tineoidea</taxon>
        <taxon>Psychidae</taxon>
        <taxon>Oiketicinae</taxon>
        <taxon>Eumeta</taxon>
    </lineage>
</organism>
<sequence>MAHFSFITPFLHPTSTFAFISPLPSFPISYSYPRSRQRLSISSGVTSFHGQRHSLSCGVTNPLLASFMGRKRISDEKGIDDGGVGHQNSYSPDKMQQQKLLFRVRILMKAHVYPEHLVRSKAYSVTLIVNEKLRKVQDVAFRWSKTALSLTISYDSKADNYGFYPIWRCGETRPPSRGRFALNFNNNGIFRVQDNCGRPTATAPLVDTVNGAHVGQQGSR</sequence>
<protein>
    <submittedName>
        <fullName evidence="1">Uncharacterized protein</fullName>
    </submittedName>
</protein>
<accession>A0A4C1VB63</accession>
<name>A0A4C1VB63_EUMVA</name>
<comment type="caution">
    <text evidence="1">The sequence shown here is derived from an EMBL/GenBank/DDBJ whole genome shotgun (WGS) entry which is preliminary data.</text>
</comment>
<gene>
    <name evidence="1" type="ORF">EVAR_95949_1</name>
</gene>
<evidence type="ECO:0000313" key="2">
    <source>
        <dbReference type="Proteomes" id="UP000299102"/>
    </source>
</evidence>
<dbReference type="Proteomes" id="UP000299102">
    <property type="component" value="Unassembled WGS sequence"/>
</dbReference>